<dbReference type="OMA" id="DATEHTC"/>
<dbReference type="InterPro" id="IPR048799">
    <property type="entry name" value="P68_RBP_TagC-like_beta-prop"/>
</dbReference>
<dbReference type="eggNOG" id="ENOG502RQN1">
    <property type="taxonomic scope" value="Eukaryota"/>
</dbReference>
<organism evidence="3 4">
    <name type="scientific">Paracoccidioides lutzii (strain ATCC MYA-826 / Pb01)</name>
    <name type="common">Paracoccidioides brasiliensis</name>
    <dbReference type="NCBI Taxonomy" id="502779"/>
    <lineage>
        <taxon>Eukaryota</taxon>
        <taxon>Fungi</taxon>
        <taxon>Dikarya</taxon>
        <taxon>Ascomycota</taxon>
        <taxon>Pezizomycotina</taxon>
        <taxon>Eurotiomycetes</taxon>
        <taxon>Eurotiomycetidae</taxon>
        <taxon>Onygenales</taxon>
        <taxon>Ajellomycetaceae</taxon>
        <taxon>Paracoccidioides</taxon>
    </lineage>
</organism>
<feature type="domain" description="P68 RBP/TagC-like beta-propeller" evidence="2">
    <location>
        <begin position="79"/>
        <end position="257"/>
    </location>
</feature>
<protein>
    <recommendedName>
        <fullName evidence="2">P68 RBP/TagC-like beta-propeller domain-containing protein</fullName>
    </recommendedName>
</protein>
<dbReference type="KEGG" id="pbl:PAAG_08768"/>
<dbReference type="GeneID" id="9092533"/>
<sequence>MFWALAFSIFLELMLSRVKFNHPEEFKYRKATLQCRPMGALALCLTLPTLAAFPTSKHFDLTKPSYDLFRGQNLHEHCVQQNFAFDNINRRLFVAQLRDGSGDAGHLCITQLDISGKYIGHMHLNKFNHNISFSAQKTNSNGYGKKLARFKWKKRATLSNTSSTLRKFTPVKGATEHIASIDPVQNRLIVRYNKSCKNIAVFDLKATTRGDFSKPLTNFKQPSLDKFKSKVFQGYAAYGSYLYIMTVTSYDESGGKVNSEVACIDMNPGKMVRVLH</sequence>
<dbReference type="Pfam" id="PF21311">
    <property type="entry name" value="Phage_RBD_prop"/>
    <property type="match status" value="1"/>
</dbReference>
<dbReference type="AlphaFoldDB" id="C1HDC7"/>
<gene>
    <name evidence="3" type="ORF">PAAG_08768</name>
</gene>
<reference evidence="3 4" key="1">
    <citation type="journal article" date="2011" name="PLoS Genet.">
        <title>Comparative genomic analysis of human fungal pathogens causing paracoccidioidomycosis.</title>
        <authorList>
            <person name="Desjardins C.A."/>
            <person name="Champion M.D."/>
            <person name="Holder J.W."/>
            <person name="Muszewska A."/>
            <person name="Goldberg J."/>
            <person name="Bailao A.M."/>
            <person name="Brigido M.M."/>
            <person name="Ferreira M.E."/>
            <person name="Garcia A.M."/>
            <person name="Grynberg M."/>
            <person name="Gujja S."/>
            <person name="Heiman D.I."/>
            <person name="Henn M.R."/>
            <person name="Kodira C.D."/>
            <person name="Leon-Narvaez H."/>
            <person name="Longo L.V."/>
            <person name="Ma L.J."/>
            <person name="Malavazi I."/>
            <person name="Matsuo A.L."/>
            <person name="Morais F.V."/>
            <person name="Pereira M."/>
            <person name="Rodriguez-Brito S."/>
            <person name="Sakthikumar S."/>
            <person name="Salem-Izacc S.M."/>
            <person name="Sykes S.M."/>
            <person name="Teixeira M.M."/>
            <person name="Vallejo M.C."/>
            <person name="Walter M.E."/>
            <person name="Yandava C."/>
            <person name="Young S."/>
            <person name="Zeng Q."/>
            <person name="Zucker J."/>
            <person name="Felipe M.S."/>
            <person name="Goldman G.H."/>
            <person name="Haas B.J."/>
            <person name="McEwen J.G."/>
            <person name="Nino-Vega G."/>
            <person name="Puccia R."/>
            <person name="San-Blas G."/>
            <person name="Soares C.M."/>
            <person name="Birren B.W."/>
            <person name="Cuomo C.A."/>
        </authorList>
    </citation>
    <scope>NUCLEOTIDE SEQUENCE [LARGE SCALE GENOMIC DNA]</scope>
    <source>
        <strain evidence="4">ATCC MYA-826 / Pb01</strain>
    </source>
</reference>
<dbReference type="VEuPathDB" id="FungiDB:PAAG_08768"/>
<dbReference type="EMBL" id="KN294037">
    <property type="protein sequence ID" value="EEH39499.2"/>
    <property type="molecule type" value="Genomic_DNA"/>
</dbReference>
<name>C1HDC7_PARBA</name>
<feature type="chain" id="PRO_5002910615" description="P68 RBP/TagC-like beta-propeller domain-containing protein" evidence="1">
    <location>
        <begin position="17"/>
        <end position="276"/>
    </location>
</feature>
<feature type="signal peptide" evidence="1">
    <location>
        <begin position="1"/>
        <end position="16"/>
    </location>
</feature>
<dbReference type="OrthoDB" id="4180726at2759"/>
<evidence type="ECO:0000313" key="3">
    <source>
        <dbReference type="EMBL" id="EEH39499.2"/>
    </source>
</evidence>
<evidence type="ECO:0000259" key="2">
    <source>
        <dbReference type="Pfam" id="PF21311"/>
    </source>
</evidence>
<evidence type="ECO:0000313" key="4">
    <source>
        <dbReference type="Proteomes" id="UP000002059"/>
    </source>
</evidence>
<dbReference type="Proteomes" id="UP000002059">
    <property type="component" value="Partially assembled WGS sequence"/>
</dbReference>
<accession>C1HDC7</accession>
<evidence type="ECO:0000256" key="1">
    <source>
        <dbReference type="SAM" id="SignalP"/>
    </source>
</evidence>
<dbReference type="HOGENOM" id="CLU_052172_0_0_1"/>
<dbReference type="RefSeq" id="XP_015701413.1">
    <property type="nucleotide sequence ID" value="XM_015846616.1"/>
</dbReference>
<keyword evidence="1" id="KW-0732">Signal</keyword>
<keyword evidence="4" id="KW-1185">Reference proteome</keyword>
<proteinExistence type="predicted"/>